<accession>A0A1I6M510</accession>
<proteinExistence type="predicted"/>
<gene>
    <name evidence="1" type="ORF">SAMN05421771_1845</name>
</gene>
<keyword evidence="2" id="KW-1185">Reference proteome</keyword>
<evidence type="ECO:0000313" key="2">
    <source>
        <dbReference type="Proteomes" id="UP000199024"/>
    </source>
</evidence>
<reference evidence="1 2" key="1">
    <citation type="submission" date="2016-10" db="EMBL/GenBank/DDBJ databases">
        <authorList>
            <person name="de Groot N.N."/>
        </authorList>
    </citation>
    <scope>NUCLEOTIDE SEQUENCE [LARGE SCALE GENOMIC DNA]</scope>
    <source>
        <strain evidence="1 2">DSM 21001</strain>
    </source>
</reference>
<evidence type="ECO:0000313" key="1">
    <source>
        <dbReference type="EMBL" id="SFS10770.1"/>
    </source>
</evidence>
<dbReference type="RefSeq" id="WP_089838633.1">
    <property type="nucleotide sequence ID" value="NZ_FOZL01000001.1"/>
</dbReference>
<organism evidence="1 2">
    <name type="scientific">Granulicella pectinivorans</name>
    <dbReference type="NCBI Taxonomy" id="474950"/>
    <lineage>
        <taxon>Bacteria</taxon>
        <taxon>Pseudomonadati</taxon>
        <taxon>Acidobacteriota</taxon>
        <taxon>Terriglobia</taxon>
        <taxon>Terriglobales</taxon>
        <taxon>Acidobacteriaceae</taxon>
        <taxon>Granulicella</taxon>
    </lineage>
</organism>
<name>A0A1I6M510_9BACT</name>
<sequence length="569" mass="59685">MVFDSAPVSQPEQHGLINRAYETSGLKGIVDLGTQSAKYAVQRPVDLYHQMIETAKAGDWKAATSLATDIITGQAFTADHPIVQAAKAIIMQPVHEVAAAYKADRAAGGSVKGLAKSYNDLKDRVQADAAKGSASGVVGDLAGTLDSHAAGVIPLMGPAIRQIGSNLDEDLHAQNYRAVAGDILGPLLTFGVGKAISSLGEAAEGAVDTAKPSSAKIAGEDVPVASNNPQLPTQSVSSRLASSVATEQGAKGFVNDVVAPAARKAAQSNFVQSALDAVKELRKVRGENPPPATAGIPSSLTSVDDIASLLKKEASHTYSILDDAAEPEVSAWDKKYGDAEKQPTLYGADDKPLPTPDVPPRPKLFTELQDQITDAKSTLKSRVSSQTDKATAKANLPEYQREMDAFLNKHADVVKPGELDAANRTYSQGIRYQWLANRIRPMLQGAGDGSSFGAETASINRTALNKLPAYFDNKFGAGAFAKLLGSDGLKNYNDVLGALATPETGSGLAEWVGKLPFHTGELAKAPVSAIADKLLFNPKAGHTALTLWKQAGKNVQAAPLSPALEEPEE</sequence>
<dbReference type="AlphaFoldDB" id="A0A1I6M510"/>
<dbReference type="EMBL" id="FOZL01000001">
    <property type="protein sequence ID" value="SFS10770.1"/>
    <property type="molecule type" value="Genomic_DNA"/>
</dbReference>
<dbReference type="Proteomes" id="UP000199024">
    <property type="component" value="Unassembled WGS sequence"/>
</dbReference>
<protein>
    <submittedName>
        <fullName evidence="1">Uncharacterized protein</fullName>
    </submittedName>
</protein>